<feature type="region of interest" description="Disordered" evidence="1">
    <location>
        <begin position="22"/>
        <end position="52"/>
    </location>
</feature>
<dbReference type="EMBL" id="CADCVB010000171">
    <property type="protein sequence ID" value="CAA9442643.1"/>
    <property type="molecule type" value="Genomic_DNA"/>
</dbReference>
<feature type="region of interest" description="Disordered" evidence="1">
    <location>
        <begin position="64"/>
        <end position="102"/>
    </location>
</feature>
<accession>A0A6J4QP26</accession>
<organism evidence="2">
    <name type="scientific">uncultured Rubrobacteraceae bacterium</name>
    <dbReference type="NCBI Taxonomy" id="349277"/>
    <lineage>
        <taxon>Bacteria</taxon>
        <taxon>Bacillati</taxon>
        <taxon>Actinomycetota</taxon>
        <taxon>Rubrobacteria</taxon>
        <taxon>Rubrobacterales</taxon>
        <taxon>Rubrobacteraceae</taxon>
        <taxon>environmental samples</taxon>
    </lineage>
</organism>
<feature type="non-terminal residue" evidence="2">
    <location>
        <position position="1"/>
    </location>
</feature>
<evidence type="ECO:0000256" key="1">
    <source>
        <dbReference type="SAM" id="MobiDB-lite"/>
    </source>
</evidence>
<dbReference type="AlphaFoldDB" id="A0A6J4QP26"/>
<protein>
    <submittedName>
        <fullName evidence="2">N-acetylmuramoyl-L-alanine amidase</fullName>
        <ecNumber evidence="2">3.5.1.28</ecNumber>
    </submittedName>
</protein>
<name>A0A6J4QP26_9ACTN</name>
<feature type="non-terminal residue" evidence="2">
    <location>
        <position position="102"/>
    </location>
</feature>
<gene>
    <name evidence="2" type="ORF">AVDCRST_MAG78-2585</name>
</gene>
<feature type="compositionally biased region" description="Basic and acidic residues" evidence="1">
    <location>
        <begin position="42"/>
        <end position="52"/>
    </location>
</feature>
<sequence length="102" mass="11258">VLFRSTEGGTWRRFASWGMGAGARGGLCREPSGRGVFRSRRGGTDDHARCSDRKKGCFGCRARRERRRGPERRVQPQGEGPESERGQPAEDLLEASGATAYM</sequence>
<keyword evidence="2" id="KW-0378">Hydrolase</keyword>
<proteinExistence type="predicted"/>
<reference evidence="2" key="1">
    <citation type="submission" date="2020-02" db="EMBL/GenBank/DDBJ databases">
        <authorList>
            <person name="Meier V. D."/>
        </authorList>
    </citation>
    <scope>NUCLEOTIDE SEQUENCE</scope>
    <source>
        <strain evidence="2">AVDCRST_MAG78</strain>
    </source>
</reference>
<dbReference type="GO" id="GO:0008745">
    <property type="term" value="F:N-acetylmuramoyl-L-alanine amidase activity"/>
    <property type="evidence" value="ECO:0007669"/>
    <property type="project" value="UniProtKB-EC"/>
</dbReference>
<dbReference type="EC" id="3.5.1.28" evidence="2"/>
<evidence type="ECO:0000313" key="2">
    <source>
        <dbReference type="EMBL" id="CAA9442643.1"/>
    </source>
</evidence>